<reference evidence="2" key="1">
    <citation type="submission" date="2020-02" db="EMBL/GenBank/DDBJ databases">
        <authorList>
            <person name="Meier V. D."/>
        </authorList>
    </citation>
    <scope>NUCLEOTIDE SEQUENCE</scope>
    <source>
        <strain evidence="2">AVDCRST_MAG07</strain>
    </source>
</reference>
<proteinExistence type="predicted"/>
<gene>
    <name evidence="2" type="ORF">AVDCRST_MAG07-942</name>
</gene>
<feature type="compositionally biased region" description="Low complexity" evidence="1">
    <location>
        <begin position="42"/>
        <end position="57"/>
    </location>
</feature>
<feature type="non-terminal residue" evidence="2">
    <location>
        <position position="144"/>
    </location>
</feature>
<dbReference type="EMBL" id="CADCUB010000051">
    <property type="protein sequence ID" value="CAA9316927.1"/>
    <property type="molecule type" value="Genomic_DNA"/>
</dbReference>
<protein>
    <submittedName>
        <fullName evidence="2">2H phosphoesterase superfamily protein Bsu1186 (YjcG)</fullName>
    </submittedName>
</protein>
<name>A0A6J4KXP8_9ACTN</name>
<feature type="region of interest" description="Disordered" evidence="1">
    <location>
        <begin position="1"/>
        <end position="102"/>
    </location>
</feature>
<feature type="non-terminal residue" evidence="2">
    <location>
        <position position="1"/>
    </location>
</feature>
<organism evidence="2">
    <name type="scientific">uncultured Frankineae bacterium</name>
    <dbReference type="NCBI Taxonomy" id="437475"/>
    <lineage>
        <taxon>Bacteria</taxon>
        <taxon>Bacillati</taxon>
        <taxon>Actinomycetota</taxon>
        <taxon>Actinomycetes</taxon>
        <taxon>Frankiales</taxon>
        <taxon>environmental samples</taxon>
    </lineage>
</organism>
<feature type="compositionally biased region" description="Low complexity" evidence="1">
    <location>
        <begin position="8"/>
        <end position="21"/>
    </location>
</feature>
<sequence length="144" mass="14340">DPAPADPVVPAGARRGRGAPAPDRRRRTPLRDGPAGVGDLPARLAGGVRAGRQGAGRLRADRGTGAVGSAAARAQVPLPPARHRGARPGRAGAGPGLHGPGALRGVLPRVGVHPVRAGPGGRVAAAARLLLRRWRTAGTTPGTV</sequence>
<evidence type="ECO:0000256" key="1">
    <source>
        <dbReference type="SAM" id="MobiDB-lite"/>
    </source>
</evidence>
<accession>A0A6J4KXP8</accession>
<evidence type="ECO:0000313" key="2">
    <source>
        <dbReference type="EMBL" id="CAA9316927.1"/>
    </source>
</evidence>
<dbReference type="AlphaFoldDB" id="A0A6J4KXP8"/>